<dbReference type="AlphaFoldDB" id="A0AAN7P6Q1"/>
<dbReference type="InterPro" id="IPR036770">
    <property type="entry name" value="Ankyrin_rpt-contain_sf"/>
</dbReference>
<comment type="caution">
    <text evidence="5">The sequence shown here is derived from an EMBL/GenBank/DDBJ whole genome shotgun (WGS) entry which is preliminary data.</text>
</comment>
<keyword evidence="1" id="KW-0677">Repeat</keyword>
<dbReference type="EMBL" id="JARPUR010000005">
    <property type="protein sequence ID" value="KAK4876356.1"/>
    <property type="molecule type" value="Genomic_DNA"/>
</dbReference>
<proteinExistence type="predicted"/>
<gene>
    <name evidence="5" type="ORF">RN001_012778</name>
</gene>
<evidence type="ECO:0008006" key="7">
    <source>
        <dbReference type="Google" id="ProtNLM"/>
    </source>
</evidence>
<dbReference type="PANTHER" id="PTHR46680">
    <property type="entry name" value="NF-KAPPA-B INHIBITOR ALPHA"/>
    <property type="match status" value="1"/>
</dbReference>
<dbReference type="InterPro" id="IPR002110">
    <property type="entry name" value="Ankyrin_rpt"/>
</dbReference>
<evidence type="ECO:0000313" key="6">
    <source>
        <dbReference type="Proteomes" id="UP001353858"/>
    </source>
</evidence>
<dbReference type="PROSITE" id="PS50088">
    <property type="entry name" value="ANK_REPEAT"/>
    <property type="match status" value="3"/>
</dbReference>
<feature type="repeat" description="ANK" evidence="3">
    <location>
        <begin position="139"/>
        <end position="171"/>
    </location>
</feature>
<dbReference type="GO" id="GO:0051059">
    <property type="term" value="F:NF-kappaB binding"/>
    <property type="evidence" value="ECO:0007669"/>
    <property type="project" value="TreeGrafter"/>
</dbReference>
<protein>
    <recommendedName>
        <fullName evidence="7">NF-kappa-B inhibitor cactus</fullName>
    </recommendedName>
</protein>
<evidence type="ECO:0000256" key="2">
    <source>
        <dbReference type="ARBA" id="ARBA00023043"/>
    </source>
</evidence>
<dbReference type="GO" id="GO:0071356">
    <property type="term" value="P:cellular response to tumor necrosis factor"/>
    <property type="evidence" value="ECO:0007669"/>
    <property type="project" value="TreeGrafter"/>
</dbReference>
<dbReference type="InterPro" id="IPR051070">
    <property type="entry name" value="NF-kappa-B_inhibitor"/>
</dbReference>
<feature type="region of interest" description="Disordered" evidence="4">
    <location>
        <begin position="348"/>
        <end position="373"/>
    </location>
</feature>
<evidence type="ECO:0000256" key="4">
    <source>
        <dbReference type="SAM" id="MobiDB-lite"/>
    </source>
</evidence>
<sequence length="386" mass="43156">MSRVDLYRHIIRQYFRDASGKVAGMTDDKFSLYESSRTDSGFLSGNLVVSSEILSEEIQPLTDSGVLEDSAKSIQNQSAFMRLDSGVDLGLSESFSSLSLKYPGLNDLSSNKKEPISPVEVNKPEEQPPWELYFEQDEDGDTHLHTAIIQGFLEVVLALIRAAPRPHLLDTPNDDAQTPLHLAVATGQWRIVRWLIVAGAKPSPRNLQGDSPLHICTRTGDVQSCKAITDPVTQHERDALALSYPPQPYQQCQLDQWNYDGQTCVHVAAIYGHVDVLRHLVWYGADINAREGTRGYTALHYALERVDESMAHFLLYECHKLNPNVLTYGRRSVLQLGFSVPSSLEETLRSRGVDSPYSSEDEDDSEDELPYENTNIYQSSIIQASA</sequence>
<keyword evidence="2 3" id="KW-0040">ANK repeat</keyword>
<dbReference type="Gene3D" id="1.25.40.20">
    <property type="entry name" value="Ankyrin repeat-containing domain"/>
    <property type="match status" value="1"/>
</dbReference>
<dbReference type="PANTHER" id="PTHR46680:SF3">
    <property type="entry name" value="NF-KAPPA-B INHIBITOR CACTUS"/>
    <property type="match status" value="1"/>
</dbReference>
<reference evidence="6" key="1">
    <citation type="submission" date="2023-01" db="EMBL/GenBank/DDBJ databases">
        <title>Key to firefly adult light organ development and bioluminescence: homeobox transcription factors regulate luciferase expression and transportation to peroxisome.</title>
        <authorList>
            <person name="Fu X."/>
        </authorList>
    </citation>
    <scope>NUCLEOTIDE SEQUENCE [LARGE SCALE GENOMIC DNA]</scope>
</reference>
<name>A0AAN7P6Q1_9COLE</name>
<dbReference type="GO" id="GO:0005829">
    <property type="term" value="C:cytosol"/>
    <property type="evidence" value="ECO:0007669"/>
    <property type="project" value="TreeGrafter"/>
</dbReference>
<dbReference type="SMART" id="SM00248">
    <property type="entry name" value="ANK"/>
    <property type="match status" value="5"/>
</dbReference>
<evidence type="ECO:0000256" key="3">
    <source>
        <dbReference type="PROSITE-ProRule" id="PRU00023"/>
    </source>
</evidence>
<feature type="repeat" description="ANK" evidence="3">
    <location>
        <begin position="175"/>
        <end position="207"/>
    </location>
</feature>
<feature type="repeat" description="ANK" evidence="3">
    <location>
        <begin position="260"/>
        <end position="292"/>
    </location>
</feature>
<feature type="compositionally biased region" description="Acidic residues" evidence="4">
    <location>
        <begin position="359"/>
        <end position="370"/>
    </location>
</feature>
<accession>A0AAN7P6Q1</accession>
<dbReference type="Proteomes" id="UP001353858">
    <property type="component" value="Unassembled WGS sequence"/>
</dbReference>
<dbReference type="PROSITE" id="PS50297">
    <property type="entry name" value="ANK_REP_REGION"/>
    <property type="match status" value="2"/>
</dbReference>
<dbReference type="SUPFAM" id="SSF48403">
    <property type="entry name" value="Ankyrin repeat"/>
    <property type="match status" value="1"/>
</dbReference>
<evidence type="ECO:0000313" key="5">
    <source>
        <dbReference type="EMBL" id="KAK4876356.1"/>
    </source>
</evidence>
<keyword evidence="6" id="KW-1185">Reference proteome</keyword>
<organism evidence="5 6">
    <name type="scientific">Aquatica leii</name>
    <dbReference type="NCBI Taxonomy" id="1421715"/>
    <lineage>
        <taxon>Eukaryota</taxon>
        <taxon>Metazoa</taxon>
        <taxon>Ecdysozoa</taxon>
        <taxon>Arthropoda</taxon>
        <taxon>Hexapoda</taxon>
        <taxon>Insecta</taxon>
        <taxon>Pterygota</taxon>
        <taxon>Neoptera</taxon>
        <taxon>Endopterygota</taxon>
        <taxon>Coleoptera</taxon>
        <taxon>Polyphaga</taxon>
        <taxon>Elateriformia</taxon>
        <taxon>Elateroidea</taxon>
        <taxon>Lampyridae</taxon>
        <taxon>Luciolinae</taxon>
        <taxon>Aquatica</taxon>
    </lineage>
</organism>
<dbReference type="Pfam" id="PF12796">
    <property type="entry name" value="Ank_2"/>
    <property type="match status" value="2"/>
</dbReference>
<evidence type="ECO:0000256" key="1">
    <source>
        <dbReference type="ARBA" id="ARBA00022737"/>
    </source>
</evidence>